<dbReference type="KEGG" id="phao:HF685_04830"/>
<dbReference type="AlphaFoldDB" id="A0A6H2DKL8"/>
<sequence length="109" mass="11799">MSKLSISAAAILTASALAATPVAAHPENDIKPAGQCDRITPAQWNQVRNGMSLEQVEHITGCHASHHSTNNFKAGPIDNYFFRTGSRNIAEIKIKGGKLWQKFGYHSGL</sequence>
<reference evidence="2 3" key="1">
    <citation type="submission" date="2020-04" db="EMBL/GenBank/DDBJ databases">
        <title>Genome sequence for Sphingorhabdus sp. strain M1.</title>
        <authorList>
            <person name="Park S.-J."/>
        </authorList>
    </citation>
    <scope>NUCLEOTIDE SEQUENCE [LARGE SCALE GENOMIC DNA]</scope>
    <source>
        <strain evidence="2 3">JK6</strain>
    </source>
</reference>
<protein>
    <submittedName>
        <fullName evidence="2">Uncharacterized protein</fullName>
    </submittedName>
</protein>
<name>A0A6H2DKL8_9SPHN</name>
<keyword evidence="3" id="KW-1185">Reference proteome</keyword>
<keyword evidence="1" id="KW-0732">Signal</keyword>
<proteinExistence type="predicted"/>
<evidence type="ECO:0000313" key="3">
    <source>
        <dbReference type="Proteomes" id="UP000501600"/>
    </source>
</evidence>
<evidence type="ECO:0000256" key="1">
    <source>
        <dbReference type="SAM" id="SignalP"/>
    </source>
</evidence>
<dbReference type="Gene3D" id="3.10.450.730">
    <property type="entry name" value="BLIP domain"/>
    <property type="match status" value="1"/>
</dbReference>
<evidence type="ECO:0000313" key="2">
    <source>
        <dbReference type="EMBL" id="QJB68687.1"/>
    </source>
</evidence>
<dbReference type="EMBL" id="CP051217">
    <property type="protein sequence ID" value="QJB68687.1"/>
    <property type="molecule type" value="Genomic_DNA"/>
</dbReference>
<feature type="chain" id="PRO_5026096382" evidence="1">
    <location>
        <begin position="19"/>
        <end position="109"/>
    </location>
</feature>
<feature type="signal peptide" evidence="1">
    <location>
        <begin position="1"/>
        <end position="18"/>
    </location>
</feature>
<gene>
    <name evidence="2" type="ORF">HF685_04830</name>
</gene>
<dbReference type="Proteomes" id="UP000501600">
    <property type="component" value="Chromosome"/>
</dbReference>
<dbReference type="RefSeq" id="WP_168818529.1">
    <property type="nucleotide sequence ID" value="NZ_CP051217.1"/>
</dbReference>
<accession>A0A6H2DKL8</accession>
<organism evidence="2 3">
    <name type="scientific">Parasphingorhabdus halotolerans</name>
    <dbReference type="NCBI Taxonomy" id="2725558"/>
    <lineage>
        <taxon>Bacteria</taxon>
        <taxon>Pseudomonadati</taxon>
        <taxon>Pseudomonadota</taxon>
        <taxon>Alphaproteobacteria</taxon>
        <taxon>Sphingomonadales</taxon>
        <taxon>Sphingomonadaceae</taxon>
        <taxon>Parasphingorhabdus</taxon>
    </lineage>
</organism>